<dbReference type="EMBL" id="RXIC02000019">
    <property type="protein sequence ID" value="KAB1227404.1"/>
    <property type="molecule type" value="Genomic_DNA"/>
</dbReference>
<dbReference type="AlphaFoldDB" id="A0A6A1WQG6"/>
<protein>
    <submittedName>
        <fullName evidence="1">Uncharacterized protein</fullName>
    </submittedName>
</protein>
<organism evidence="1 2">
    <name type="scientific">Morella rubra</name>
    <name type="common">Chinese bayberry</name>
    <dbReference type="NCBI Taxonomy" id="262757"/>
    <lineage>
        <taxon>Eukaryota</taxon>
        <taxon>Viridiplantae</taxon>
        <taxon>Streptophyta</taxon>
        <taxon>Embryophyta</taxon>
        <taxon>Tracheophyta</taxon>
        <taxon>Spermatophyta</taxon>
        <taxon>Magnoliopsida</taxon>
        <taxon>eudicotyledons</taxon>
        <taxon>Gunneridae</taxon>
        <taxon>Pentapetalae</taxon>
        <taxon>rosids</taxon>
        <taxon>fabids</taxon>
        <taxon>Fagales</taxon>
        <taxon>Myricaceae</taxon>
        <taxon>Morella</taxon>
    </lineage>
</organism>
<proteinExistence type="predicted"/>
<evidence type="ECO:0000313" key="2">
    <source>
        <dbReference type="Proteomes" id="UP000516437"/>
    </source>
</evidence>
<dbReference type="OrthoDB" id="1935089at2759"/>
<keyword evidence="2" id="KW-1185">Reference proteome</keyword>
<accession>A0A6A1WQG6</accession>
<comment type="caution">
    <text evidence="1">The sequence shown here is derived from an EMBL/GenBank/DDBJ whole genome shotgun (WGS) entry which is preliminary data.</text>
</comment>
<sequence length="267" mass="30714">MKISCLMFPYWEGSILGQMVGLLNLGPELIGFFSAPVGSPYFWRFVRGGCLVIFDHFPIILESGFVGRGKKLFRFENMWLKADGFVDRVGLWWRSCDFSGSPSFVLDSKLKALKRDIKIWNYEVFGDIALRKSSLLHELSSLDIQDEGGLIDEEGRVRKLEVLGELDLLIDMEETSWRQKSRALWLKDGDRCTKFFHRVANSNRKVNSISSLEVEGELVEDPERISDAIISFYSSLYREPFSWRPSLDDLGFDSINREDVALARKTF</sequence>
<reference evidence="1 2" key="1">
    <citation type="journal article" date="2019" name="Plant Biotechnol. J.">
        <title>The red bayberry genome and genetic basis of sex determination.</title>
        <authorList>
            <person name="Jia H.M."/>
            <person name="Jia H.J."/>
            <person name="Cai Q.L."/>
            <person name="Wang Y."/>
            <person name="Zhao H.B."/>
            <person name="Yang W.F."/>
            <person name="Wang G.Y."/>
            <person name="Li Y.H."/>
            <person name="Zhan D.L."/>
            <person name="Shen Y.T."/>
            <person name="Niu Q.F."/>
            <person name="Chang L."/>
            <person name="Qiu J."/>
            <person name="Zhao L."/>
            <person name="Xie H.B."/>
            <person name="Fu W.Y."/>
            <person name="Jin J."/>
            <person name="Li X.W."/>
            <person name="Jiao Y."/>
            <person name="Zhou C.C."/>
            <person name="Tu T."/>
            <person name="Chai C.Y."/>
            <person name="Gao J.L."/>
            <person name="Fan L.J."/>
            <person name="van de Weg E."/>
            <person name="Wang J.Y."/>
            <person name="Gao Z.S."/>
        </authorList>
    </citation>
    <scope>NUCLEOTIDE SEQUENCE [LARGE SCALE GENOMIC DNA]</scope>
    <source>
        <tissue evidence="1">Leaves</tissue>
    </source>
</reference>
<gene>
    <name evidence="1" type="ORF">CJ030_MR1G020871</name>
</gene>
<evidence type="ECO:0000313" key="1">
    <source>
        <dbReference type="EMBL" id="KAB1227404.1"/>
    </source>
</evidence>
<dbReference type="Proteomes" id="UP000516437">
    <property type="component" value="Chromosome 1"/>
</dbReference>
<name>A0A6A1WQG6_9ROSI</name>